<dbReference type="InterPro" id="IPR009657">
    <property type="entry name" value="Protein_Ac34"/>
</dbReference>
<name>A0A7G9U8C0_9ABAC</name>
<protein>
    <submittedName>
        <fullName evidence="1">Uncharacterized protein</fullName>
    </submittedName>
</protein>
<accession>A0A7G9U8C0</accession>
<proteinExistence type="predicted"/>
<reference evidence="1" key="1">
    <citation type="submission" date="2019-11" db="EMBL/GenBank/DDBJ databases">
        <title>Studies on the baculoviruses infecting the caterpillars, Spilarctia obliqua Walker (Erebidae) and Pieris brassicae Linn. (Pieridae) (Insecta: Lepidoptera).</title>
        <authorList>
            <person name="Paul S."/>
            <person name="Arumugaperumal A."/>
            <person name="Sathiya Balasingh Thangapandi E.J.J."/>
            <person name="Sarjubala Devi H."/>
            <person name="Johnson T."/>
            <person name="Maisnam S."/>
            <person name="Krishnavel S."/>
            <person name="Soman Syamala S."/>
            <person name="Ramamoorthy S."/>
            <person name="Karthikeyan R."/>
            <person name="Subburaman C."/>
            <person name="Jeyaprakash R."/>
            <person name="Azhaguchamy M."/>
            <person name="Ramaiyer V."/>
            <person name="Sivasubramaniam S."/>
        </authorList>
    </citation>
    <scope>NUCLEOTIDE SEQUENCE</scope>
    <source>
        <strain evidence="1">Manipur</strain>
    </source>
</reference>
<dbReference type="EMBL" id="MN750520">
    <property type="protein sequence ID" value="QNN89351.1"/>
    <property type="molecule type" value="Genomic_DNA"/>
</dbReference>
<evidence type="ECO:0000313" key="1">
    <source>
        <dbReference type="EMBL" id="QNN89351.1"/>
    </source>
</evidence>
<dbReference type="Pfam" id="PF06851">
    <property type="entry name" value="DUF1247"/>
    <property type="match status" value="1"/>
</dbReference>
<sequence>MALVRPPPPPPKTFNGQNNCLQQQLAKLVQVRAQHSYEHDIGQLTEKLKARKVTRGQLGHVLEQMGRQSELMPELVKNDGEDFRILQRRDLKHNTIEYLNFLQHDKLFCCRLCYTHADWLWCEFHKTHAYRGPRDVTIDAYVEHLNSDMGVVSLVEEYYHWLSSSNDKPEAKRVLKTLTSFESLGDVLASYNYSGLDADTSTYELMDFD</sequence>
<organism evidence="1">
    <name type="scientific">Spilarctia obliqua nucleopolyhedrovirus</name>
    <dbReference type="NCBI Taxonomy" id="1638618"/>
    <lineage>
        <taxon>Viruses</taxon>
        <taxon>Viruses incertae sedis</taxon>
        <taxon>Naldaviricetes</taxon>
        <taxon>Lefavirales</taxon>
        <taxon>Baculoviridae</taxon>
        <taxon>Alphabaculovirus</taxon>
    </lineage>
</organism>